<feature type="region of interest" description="Disordered" evidence="1">
    <location>
        <begin position="270"/>
        <end position="301"/>
    </location>
</feature>
<comment type="caution">
    <text evidence="3">The sequence shown here is derived from an EMBL/GenBank/DDBJ whole genome shotgun (WGS) entry which is preliminary data.</text>
</comment>
<organism evidence="3 4">
    <name type="scientific">Tanacetum coccineum</name>
    <dbReference type="NCBI Taxonomy" id="301880"/>
    <lineage>
        <taxon>Eukaryota</taxon>
        <taxon>Viridiplantae</taxon>
        <taxon>Streptophyta</taxon>
        <taxon>Embryophyta</taxon>
        <taxon>Tracheophyta</taxon>
        <taxon>Spermatophyta</taxon>
        <taxon>Magnoliopsida</taxon>
        <taxon>eudicotyledons</taxon>
        <taxon>Gunneridae</taxon>
        <taxon>Pentapetalae</taxon>
        <taxon>asterids</taxon>
        <taxon>campanulids</taxon>
        <taxon>Asterales</taxon>
        <taxon>Asteraceae</taxon>
        <taxon>Asteroideae</taxon>
        <taxon>Anthemideae</taxon>
        <taxon>Anthemidinae</taxon>
        <taxon>Tanacetum</taxon>
    </lineage>
</organism>
<dbReference type="Proteomes" id="UP001151760">
    <property type="component" value="Unassembled WGS sequence"/>
</dbReference>
<feature type="transmembrane region" description="Helical" evidence="2">
    <location>
        <begin position="142"/>
        <end position="165"/>
    </location>
</feature>
<keyword evidence="2" id="KW-0472">Membrane</keyword>
<evidence type="ECO:0000256" key="1">
    <source>
        <dbReference type="SAM" id="MobiDB-lite"/>
    </source>
</evidence>
<evidence type="ECO:0000313" key="3">
    <source>
        <dbReference type="EMBL" id="GJS50993.1"/>
    </source>
</evidence>
<dbReference type="EMBL" id="BQNB010008554">
    <property type="protein sequence ID" value="GJS50993.1"/>
    <property type="molecule type" value="Genomic_DNA"/>
</dbReference>
<keyword evidence="4" id="KW-1185">Reference proteome</keyword>
<keyword evidence="2" id="KW-0812">Transmembrane</keyword>
<protein>
    <submittedName>
        <fullName evidence="3">Uncharacterized protein</fullName>
    </submittedName>
</protein>
<accession>A0ABQ4WDS8</accession>
<proteinExistence type="predicted"/>
<name>A0ABQ4WDS8_9ASTR</name>
<reference evidence="3" key="1">
    <citation type="journal article" date="2022" name="Int. J. Mol. Sci.">
        <title>Draft Genome of Tanacetum Coccineum: Genomic Comparison of Closely Related Tanacetum-Family Plants.</title>
        <authorList>
            <person name="Yamashiro T."/>
            <person name="Shiraishi A."/>
            <person name="Nakayama K."/>
            <person name="Satake H."/>
        </authorList>
    </citation>
    <scope>NUCLEOTIDE SEQUENCE</scope>
</reference>
<evidence type="ECO:0000313" key="4">
    <source>
        <dbReference type="Proteomes" id="UP001151760"/>
    </source>
</evidence>
<sequence>MTRDNGNSNKKRNKVSWKPISVMKTFLEACLHKLAFNRKEGSGLKSLSWKRVSKCLVDGLLGVDWIRNPKYLGFCYLIKSLSTMGCNDHAMMVADDGVSMCWFMAPNMVLNDVMVSDAADIDTFAPSWNKLCMRLDKATGRLLDVVEGCLVVALSCFYMIVASLLQKNKNVESLKTTSLPFLELCAPLFDGTLSSGLKSHGPSSTELRRVVEPHMVEDNEHIEVVNVESPTHPCSSNAPRLPVKTKKGKQLMDRVEEEILGFIHVVANKINQPGPPLTSPPSVEDGENKLNDLGWDENDPF</sequence>
<evidence type="ECO:0000256" key="2">
    <source>
        <dbReference type="SAM" id="Phobius"/>
    </source>
</evidence>
<reference evidence="3" key="2">
    <citation type="submission" date="2022-01" db="EMBL/GenBank/DDBJ databases">
        <authorList>
            <person name="Yamashiro T."/>
            <person name="Shiraishi A."/>
            <person name="Satake H."/>
            <person name="Nakayama K."/>
        </authorList>
    </citation>
    <scope>NUCLEOTIDE SEQUENCE</scope>
</reference>
<keyword evidence="2" id="KW-1133">Transmembrane helix</keyword>
<gene>
    <name evidence="3" type="ORF">Tco_0624355</name>
</gene>